<feature type="transmembrane region" description="Helical" evidence="1">
    <location>
        <begin position="320"/>
        <end position="342"/>
    </location>
</feature>
<keyword evidence="1" id="KW-0812">Transmembrane</keyword>
<feature type="transmembrane region" description="Helical" evidence="1">
    <location>
        <begin position="122"/>
        <end position="138"/>
    </location>
</feature>
<feature type="transmembrane region" description="Helical" evidence="1">
    <location>
        <begin position="158"/>
        <end position="179"/>
    </location>
</feature>
<dbReference type="RefSeq" id="WP_113807523.1">
    <property type="nucleotide sequence ID" value="NZ_QOCW01000024.1"/>
</dbReference>
<evidence type="ECO:0000256" key="1">
    <source>
        <dbReference type="SAM" id="Phobius"/>
    </source>
</evidence>
<feature type="transmembrane region" description="Helical" evidence="1">
    <location>
        <begin position="246"/>
        <end position="264"/>
    </location>
</feature>
<keyword evidence="1" id="KW-1133">Transmembrane helix</keyword>
<name>A0A366XTV4_9BACI</name>
<keyword evidence="1" id="KW-0472">Membrane</keyword>
<dbReference type="OrthoDB" id="140324at2"/>
<gene>
    <name evidence="2" type="ORF">DS031_18410</name>
</gene>
<sequence>MKITLTSKVKLVKLIIHEDNKEFIVEDPQSNDYFQMNACSIDAIRLLNSNQSLGEIEEKLSSKYPEEDIDMIAFTEQLIELKLIREIDGQAVERKKNVTRQTGFNWLPSSIGKFFFSKAMRVFYFFLFISSIGLMIYNPNLFPHYRDLFVFEHMTFNLLLWMGVSLIIVLHHELGHLLAVRSYNFPARLGISNRLFLVVFETEMNDVWKLKRSERNMPYLAGLCFDMVLLFGALFVQAAFPDAPAILHALSALIVFDIVIKVVYQCCFYMKTDLYYVIENMTGCYNLMENSKRYLQQYFPFIRAERDAASFEGEERVIRLYAFFYLVGIGLSLALFTFYMIPQMVYTYTKTLPHLTASMSSYWFWDAVIILLQSLLMIGLFVRSQLIKRKETKEEWQVSA</sequence>
<accession>A0A366XTV4</accession>
<dbReference type="Proteomes" id="UP000253314">
    <property type="component" value="Unassembled WGS sequence"/>
</dbReference>
<protein>
    <submittedName>
        <fullName evidence="2">Peptidase</fullName>
    </submittedName>
</protein>
<organism evidence="2 3">
    <name type="scientific">Bacillus taeanensis</name>
    <dbReference type="NCBI Taxonomy" id="273032"/>
    <lineage>
        <taxon>Bacteria</taxon>
        <taxon>Bacillati</taxon>
        <taxon>Bacillota</taxon>
        <taxon>Bacilli</taxon>
        <taxon>Bacillales</taxon>
        <taxon>Bacillaceae</taxon>
        <taxon>Bacillus</taxon>
    </lineage>
</organism>
<dbReference type="AlphaFoldDB" id="A0A366XTV4"/>
<feature type="transmembrane region" description="Helical" evidence="1">
    <location>
        <begin position="362"/>
        <end position="382"/>
    </location>
</feature>
<dbReference type="EMBL" id="QOCW01000024">
    <property type="protein sequence ID" value="RBW68189.1"/>
    <property type="molecule type" value="Genomic_DNA"/>
</dbReference>
<proteinExistence type="predicted"/>
<comment type="caution">
    <text evidence="2">The sequence shown here is derived from an EMBL/GenBank/DDBJ whole genome shotgun (WGS) entry which is preliminary data.</text>
</comment>
<evidence type="ECO:0000313" key="2">
    <source>
        <dbReference type="EMBL" id="RBW68189.1"/>
    </source>
</evidence>
<feature type="transmembrane region" description="Helical" evidence="1">
    <location>
        <begin position="219"/>
        <end position="240"/>
    </location>
</feature>
<evidence type="ECO:0000313" key="3">
    <source>
        <dbReference type="Proteomes" id="UP000253314"/>
    </source>
</evidence>
<keyword evidence="3" id="KW-1185">Reference proteome</keyword>
<reference evidence="2 3" key="1">
    <citation type="submission" date="2018-07" db="EMBL/GenBank/DDBJ databases">
        <title>Lottiidibacillus patelloidae gen. nov., sp. nov., isolated from the intestinal tract of a marine limpet and the reclassification of B. taeanensis BH030017T, B. algicola KMM 3737T and B. hwajinpoensis SW-72T as genus Lottiidibacillus.</title>
        <authorList>
            <person name="Liu R."/>
            <person name="Huang Z."/>
        </authorList>
    </citation>
    <scope>NUCLEOTIDE SEQUENCE [LARGE SCALE GENOMIC DNA]</scope>
    <source>
        <strain evidence="2 3">BH030017</strain>
    </source>
</reference>